<dbReference type="Pfam" id="PF00005">
    <property type="entry name" value="ABC_tran"/>
    <property type="match status" value="1"/>
</dbReference>
<protein>
    <submittedName>
        <fullName evidence="4">Putative ABC transport system ATP-binding protein</fullName>
    </submittedName>
</protein>
<dbReference type="Gene3D" id="3.40.50.300">
    <property type="entry name" value="P-loop containing nucleotide triphosphate hydrolases"/>
    <property type="match status" value="1"/>
</dbReference>
<name>A0A840ILA4_9ACTN</name>
<evidence type="ECO:0000256" key="2">
    <source>
        <dbReference type="ARBA" id="ARBA00022840"/>
    </source>
</evidence>
<evidence type="ECO:0000313" key="5">
    <source>
        <dbReference type="Proteomes" id="UP000585272"/>
    </source>
</evidence>
<dbReference type="SMART" id="SM00382">
    <property type="entry name" value="AAA"/>
    <property type="match status" value="1"/>
</dbReference>
<dbReference type="EMBL" id="JACHNU010000011">
    <property type="protein sequence ID" value="MBB4665115.1"/>
    <property type="molecule type" value="Genomic_DNA"/>
</dbReference>
<dbReference type="GO" id="GO:0005886">
    <property type="term" value="C:plasma membrane"/>
    <property type="evidence" value="ECO:0007669"/>
    <property type="project" value="TreeGrafter"/>
</dbReference>
<dbReference type="GO" id="GO:0022857">
    <property type="term" value="F:transmembrane transporter activity"/>
    <property type="evidence" value="ECO:0007669"/>
    <property type="project" value="TreeGrafter"/>
</dbReference>
<gene>
    <name evidence="4" type="ORF">BDZ31_004736</name>
</gene>
<dbReference type="InterPro" id="IPR003593">
    <property type="entry name" value="AAA+_ATPase"/>
</dbReference>
<accession>A0A840ILA4</accession>
<dbReference type="PROSITE" id="PS50893">
    <property type="entry name" value="ABC_TRANSPORTER_2"/>
    <property type="match status" value="1"/>
</dbReference>
<reference evidence="4 5" key="1">
    <citation type="submission" date="2020-08" db="EMBL/GenBank/DDBJ databases">
        <title>Genomic Encyclopedia of Archaeal and Bacterial Type Strains, Phase II (KMG-II): from individual species to whole genera.</title>
        <authorList>
            <person name="Goeker M."/>
        </authorList>
    </citation>
    <scope>NUCLEOTIDE SEQUENCE [LARGE SCALE GENOMIC DNA]</scope>
    <source>
        <strain evidence="4 5">DSM 23288</strain>
    </source>
</reference>
<keyword evidence="2 4" id="KW-0067">ATP-binding</keyword>
<dbReference type="InterPro" id="IPR003439">
    <property type="entry name" value="ABC_transporter-like_ATP-bd"/>
</dbReference>
<dbReference type="GO" id="GO:0016887">
    <property type="term" value="F:ATP hydrolysis activity"/>
    <property type="evidence" value="ECO:0007669"/>
    <property type="project" value="InterPro"/>
</dbReference>
<evidence type="ECO:0000313" key="4">
    <source>
        <dbReference type="EMBL" id="MBB4665115.1"/>
    </source>
</evidence>
<keyword evidence="1" id="KW-0547">Nucleotide-binding</keyword>
<organism evidence="4 5">
    <name type="scientific">Conexibacter arvalis</name>
    <dbReference type="NCBI Taxonomy" id="912552"/>
    <lineage>
        <taxon>Bacteria</taxon>
        <taxon>Bacillati</taxon>
        <taxon>Actinomycetota</taxon>
        <taxon>Thermoleophilia</taxon>
        <taxon>Solirubrobacterales</taxon>
        <taxon>Conexibacteraceae</taxon>
        <taxon>Conexibacter</taxon>
    </lineage>
</organism>
<dbReference type="PANTHER" id="PTHR24220:SF659">
    <property type="entry name" value="TRANSPORTER, PUTATIVE-RELATED"/>
    <property type="match status" value="1"/>
</dbReference>
<feature type="domain" description="ABC transporter" evidence="3">
    <location>
        <begin position="5"/>
        <end position="243"/>
    </location>
</feature>
<dbReference type="GO" id="GO:0005524">
    <property type="term" value="F:ATP binding"/>
    <property type="evidence" value="ECO:0007669"/>
    <property type="project" value="UniProtKB-KW"/>
</dbReference>
<sequence length="243" mass="26323">MPALLSLDGVCKTHRRGRHANVVLDRVSFHVGVGEFAAIFGRRGAGKTTLLRIAAGLDAPDAGRVTLDGRDLLATGRRRRLDGLPDGIGWLVRSGPLTRSMPMLDFVAMPLLERVPHREARRRAGAALERATAGALVDARWPELSDAERVLVALARATVRRPALLLADDPTAGLGTREREIVLGLLREATDENEMSALITVPALPDVLRAHRVMSLSGGELMEPTRQRTGDHLVVAADRRESV</sequence>
<keyword evidence="5" id="KW-1185">Reference proteome</keyword>
<dbReference type="AlphaFoldDB" id="A0A840ILA4"/>
<proteinExistence type="predicted"/>
<dbReference type="InterPro" id="IPR027417">
    <property type="entry name" value="P-loop_NTPase"/>
</dbReference>
<evidence type="ECO:0000256" key="1">
    <source>
        <dbReference type="ARBA" id="ARBA00022741"/>
    </source>
</evidence>
<dbReference type="SUPFAM" id="SSF52540">
    <property type="entry name" value="P-loop containing nucleoside triphosphate hydrolases"/>
    <property type="match status" value="1"/>
</dbReference>
<dbReference type="PANTHER" id="PTHR24220">
    <property type="entry name" value="IMPORT ATP-BINDING PROTEIN"/>
    <property type="match status" value="1"/>
</dbReference>
<dbReference type="Proteomes" id="UP000585272">
    <property type="component" value="Unassembled WGS sequence"/>
</dbReference>
<comment type="caution">
    <text evidence="4">The sequence shown here is derived from an EMBL/GenBank/DDBJ whole genome shotgun (WGS) entry which is preliminary data.</text>
</comment>
<evidence type="ECO:0000259" key="3">
    <source>
        <dbReference type="PROSITE" id="PS50893"/>
    </source>
</evidence>
<dbReference type="InterPro" id="IPR015854">
    <property type="entry name" value="ABC_transpr_LolD-like"/>
</dbReference>
<dbReference type="RefSeq" id="WP_183345756.1">
    <property type="nucleotide sequence ID" value="NZ_JACHNU010000011.1"/>
</dbReference>